<dbReference type="Proteomes" id="UP001156641">
    <property type="component" value="Unassembled WGS sequence"/>
</dbReference>
<reference evidence="2" key="1">
    <citation type="journal article" date="2019" name="Int. J. Syst. Evol. Microbiol.">
        <title>The Global Catalogue of Microorganisms (GCM) 10K type strain sequencing project: providing services to taxonomists for standard genome sequencing and annotation.</title>
        <authorList>
            <consortium name="The Broad Institute Genomics Platform"/>
            <consortium name="The Broad Institute Genome Sequencing Center for Infectious Disease"/>
            <person name="Wu L."/>
            <person name="Ma J."/>
        </authorList>
    </citation>
    <scope>NUCLEOTIDE SEQUENCE [LARGE SCALE GENOMIC DNA]</scope>
    <source>
        <strain evidence="2">NBRC 112502</strain>
    </source>
</reference>
<keyword evidence="2" id="KW-1185">Reference proteome</keyword>
<evidence type="ECO:0000313" key="1">
    <source>
        <dbReference type="EMBL" id="GLR68214.1"/>
    </source>
</evidence>
<evidence type="ECO:0000313" key="2">
    <source>
        <dbReference type="Proteomes" id="UP001156641"/>
    </source>
</evidence>
<organism evidence="1 2">
    <name type="scientific">Acidocella aquatica</name>
    <dbReference type="NCBI Taxonomy" id="1922313"/>
    <lineage>
        <taxon>Bacteria</taxon>
        <taxon>Pseudomonadati</taxon>
        <taxon>Pseudomonadota</taxon>
        <taxon>Alphaproteobacteria</taxon>
        <taxon>Acetobacterales</taxon>
        <taxon>Acidocellaceae</taxon>
        <taxon>Acidocella</taxon>
    </lineage>
</organism>
<protein>
    <recommendedName>
        <fullName evidence="3">Transposase</fullName>
    </recommendedName>
</protein>
<evidence type="ECO:0008006" key="3">
    <source>
        <dbReference type="Google" id="ProtNLM"/>
    </source>
</evidence>
<dbReference type="EMBL" id="BSOS01000081">
    <property type="protein sequence ID" value="GLR68214.1"/>
    <property type="molecule type" value="Genomic_DNA"/>
</dbReference>
<sequence>MTAMVQAGWSAVKKKDSYYRAQFQRLKARDGAKKAICAVAASMLSAIHHMLKKEVAHADLGADHFDRRSTDFEAKRLVKQLTKLGFEVTLQPIEKSRVKSMVGS</sequence>
<comment type="caution">
    <text evidence="1">The sequence shown here is derived from an EMBL/GenBank/DDBJ whole genome shotgun (WGS) entry which is preliminary data.</text>
</comment>
<name>A0ABQ6A6W1_9PROT</name>
<proteinExistence type="predicted"/>
<accession>A0ABQ6A6W1</accession>
<gene>
    <name evidence="1" type="ORF">GCM10010909_28950</name>
</gene>